<dbReference type="EMBL" id="ML220146">
    <property type="protein sequence ID" value="TGZ78022.1"/>
    <property type="molecule type" value="Genomic_DNA"/>
</dbReference>
<dbReference type="OrthoDB" id="3935714at2759"/>
<dbReference type="GO" id="GO:0034976">
    <property type="term" value="P:response to endoplasmic reticulum stress"/>
    <property type="evidence" value="ECO:0007669"/>
    <property type="project" value="TreeGrafter"/>
</dbReference>
<dbReference type="GO" id="GO:0032434">
    <property type="term" value="P:regulation of proteasomal ubiquitin-dependent protein catabolic process"/>
    <property type="evidence" value="ECO:0007669"/>
    <property type="project" value="TreeGrafter"/>
</dbReference>
<reference evidence="2 3" key="1">
    <citation type="submission" date="2019-04" db="EMBL/GenBank/DDBJ databases">
        <title>Comparative genomics and transcriptomics to analyze fruiting body development in filamentous ascomycetes.</title>
        <authorList>
            <consortium name="DOE Joint Genome Institute"/>
            <person name="Lutkenhaus R."/>
            <person name="Traeger S."/>
            <person name="Breuer J."/>
            <person name="Kuo A."/>
            <person name="Lipzen A."/>
            <person name="Pangilinan J."/>
            <person name="Dilworth D."/>
            <person name="Sandor L."/>
            <person name="Poggeler S."/>
            <person name="Barry K."/>
            <person name="Grigoriev I.V."/>
            <person name="Nowrousian M."/>
        </authorList>
    </citation>
    <scope>NUCLEOTIDE SEQUENCE [LARGE SCALE GENOMIC DNA]</scope>
    <source>
        <strain evidence="2 3">CBS 389.68</strain>
    </source>
</reference>
<name>A0A4S2MLW9_9PEZI</name>
<dbReference type="InterPro" id="IPR056579">
    <property type="entry name" value="Ufl1_N"/>
</dbReference>
<dbReference type="InterPro" id="IPR018611">
    <property type="entry name" value="Ufl1"/>
</dbReference>
<sequence length="574" mass="64058">MATVTPRTAVRTTTFEIAGAVRLDVDTVERLLPVEEVEWGRVGPSVIIRRPEFQRLRNDVAQQLSTGIIDVMEFCKINQIDWDLFLKITPRNDGSWAWLGNMSHVYGLQFARNVEEKVMQELEAIESPIELTTLFGPYTSSQAFARHILTGLITSGRTQGSISNAMFVPTSYVERRRADIILELQSNGIIEAIQKEGVRDPEAFVLSQLPDSVPLGEHFITPIFLARIESSILENIDKQGWSDVKDPEQRLSFAEEKKLRALVSKSLPGVQLVADRFVPQELEGTLRSKTQEFAYSRAEAEWNLRYSLKTPTPTWTELLKHLSVESSLTPGMLSHFMTTLHPYCLTVFSDHLHELRQQQLLALKNGFLRKFVLRFLVYLEGTRSIVDKSLHSKLESELCRFGKEAGLSALEKLESVFVDDPTANLEQLHALKALLEDVQDPKNAGNHLAEIERTIRDAMKSLDMSFPDGDEISVTKDSLVKDMTTKLQAASDLSLQVLLVILLVYARQGAGVLKASGKYVPKLLKELQSTGALSEGQFSVLSKAKGAVTGKGTMTEEEFEELKVIGTGTGVTGK</sequence>
<gene>
    <name evidence="2" type="ORF">EX30DRAFT_171147</name>
</gene>
<dbReference type="PANTHER" id="PTHR31057:SF0">
    <property type="entry name" value="E3 UFM1-PROTEIN LIGASE 1"/>
    <property type="match status" value="1"/>
</dbReference>
<dbReference type="GO" id="GO:0061666">
    <property type="term" value="F:UFM1 ligase activity"/>
    <property type="evidence" value="ECO:0007669"/>
    <property type="project" value="InterPro"/>
</dbReference>
<evidence type="ECO:0000259" key="1">
    <source>
        <dbReference type="Pfam" id="PF09743"/>
    </source>
</evidence>
<dbReference type="GO" id="GO:0005789">
    <property type="term" value="C:endoplasmic reticulum membrane"/>
    <property type="evidence" value="ECO:0007669"/>
    <property type="project" value="TreeGrafter"/>
</dbReference>
<dbReference type="AlphaFoldDB" id="A0A4S2MLW9"/>
<keyword evidence="3" id="KW-1185">Reference proteome</keyword>
<dbReference type="Proteomes" id="UP000298138">
    <property type="component" value="Unassembled WGS sequence"/>
</dbReference>
<organism evidence="2 3">
    <name type="scientific">Ascodesmis nigricans</name>
    <dbReference type="NCBI Taxonomy" id="341454"/>
    <lineage>
        <taxon>Eukaryota</taxon>
        <taxon>Fungi</taxon>
        <taxon>Dikarya</taxon>
        <taxon>Ascomycota</taxon>
        <taxon>Pezizomycotina</taxon>
        <taxon>Pezizomycetes</taxon>
        <taxon>Pezizales</taxon>
        <taxon>Ascodesmidaceae</taxon>
        <taxon>Ascodesmis</taxon>
    </lineage>
</organism>
<dbReference type="Pfam" id="PF09743">
    <property type="entry name" value="E3_UFM1_ligase"/>
    <property type="match status" value="1"/>
</dbReference>
<protein>
    <recommendedName>
        <fullName evidence="1">E3 UFM1-protein ligase 1-like N-terminal domain-containing protein</fullName>
    </recommendedName>
</protein>
<evidence type="ECO:0000313" key="3">
    <source>
        <dbReference type="Proteomes" id="UP000298138"/>
    </source>
</evidence>
<dbReference type="InParanoid" id="A0A4S2MLW9"/>
<feature type="domain" description="E3 UFM1-protein ligase 1-like N-terminal" evidence="1">
    <location>
        <begin position="13"/>
        <end position="204"/>
    </location>
</feature>
<evidence type="ECO:0000313" key="2">
    <source>
        <dbReference type="EMBL" id="TGZ78022.1"/>
    </source>
</evidence>
<dbReference type="GO" id="GO:1990592">
    <property type="term" value="P:protein K69-linked ufmylation"/>
    <property type="evidence" value="ECO:0007669"/>
    <property type="project" value="TreeGrafter"/>
</dbReference>
<accession>A0A4S2MLW9</accession>
<dbReference type="PANTHER" id="PTHR31057">
    <property type="entry name" value="E3 UFM1-PROTEIN LIGASE 1"/>
    <property type="match status" value="1"/>
</dbReference>
<proteinExistence type="predicted"/>
<dbReference type="STRING" id="341454.A0A4S2MLW9"/>